<name>E3K493_PUCGT</name>
<dbReference type="KEGG" id="pgr:PGTG_05424"/>
<dbReference type="EMBL" id="DS178272">
    <property type="protein sequence ID" value="EFP79103.2"/>
    <property type="molecule type" value="Genomic_DNA"/>
</dbReference>
<dbReference type="InParanoid" id="E3K493"/>
<dbReference type="AlphaFoldDB" id="E3K493"/>
<feature type="compositionally biased region" description="Polar residues" evidence="1">
    <location>
        <begin position="35"/>
        <end position="45"/>
    </location>
</feature>
<evidence type="ECO:0000256" key="1">
    <source>
        <dbReference type="SAM" id="MobiDB-lite"/>
    </source>
</evidence>
<gene>
    <name evidence="2" type="ORF">PGTG_05424</name>
</gene>
<evidence type="ECO:0000313" key="2">
    <source>
        <dbReference type="EMBL" id="EFP79103.2"/>
    </source>
</evidence>
<accession>E3K493</accession>
<dbReference type="Proteomes" id="UP000008783">
    <property type="component" value="Unassembled WGS sequence"/>
</dbReference>
<dbReference type="OrthoDB" id="10614636at2759"/>
<dbReference type="RefSeq" id="XP_003323522.2">
    <property type="nucleotide sequence ID" value="XM_003323474.2"/>
</dbReference>
<feature type="region of interest" description="Disordered" evidence="1">
    <location>
        <begin position="1"/>
        <end position="53"/>
    </location>
</feature>
<protein>
    <submittedName>
        <fullName evidence="2">Uncharacterized protein</fullName>
    </submittedName>
</protein>
<proteinExistence type="predicted"/>
<sequence length="187" mass="20578">MPRGRKRPHPGNPAAIASNVEISQDPPSTAPTPTPWNRTQSIKNSQPKDQDLEASTELRMVIGPGVQRSARTRPGLGRVRAKLFIEFFTYARPETTRLKVGSTRAARRAGPSGPDQAPGPLRAELIPRSKECRPVPVWRYPAPVGGYRRHPPRTRQALPDAVPCAHFLEKSGAVPGYRPKVPPAPRR</sequence>
<feature type="region of interest" description="Disordered" evidence="1">
    <location>
        <begin position="99"/>
        <end position="128"/>
    </location>
</feature>
<dbReference type="GeneID" id="10530926"/>
<organism evidence="2 3">
    <name type="scientific">Puccinia graminis f. sp. tritici (strain CRL 75-36-700-3 / race SCCL)</name>
    <name type="common">Black stem rust fungus</name>
    <dbReference type="NCBI Taxonomy" id="418459"/>
    <lineage>
        <taxon>Eukaryota</taxon>
        <taxon>Fungi</taxon>
        <taxon>Dikarya</taxon>
        <taxon>Basidiomycota</taxon>
        <taxon>Pucciniomycotina</taxon>
        <taxon>Pucciniomycetes</taxon>
        <taxon>Pucciniales</taxon>
        <taxon>Pucciniaceae</taxon>
        <taxon>Puccinia</taxon>
    </lineage>
</organism>
<reference key="1">
    <citation type="submission" date="2007-01" db="EMBL/GenBank/DDBJ databases">
        <title>The Genome Sequence of Puccinia graminis f. sp. tritici Strain CRL 75-36-700-3.</title>
        <authorList>
            <consortium name="The Broad Institute Genome Sequencing Platform"/>
            <person name="Birren B."/>
            <person name="Lander E."/>
            <person name="Galagan J."/>
            <person name="Nusbaum C."/>
            <person name="Devon K."/>
            <person name="Cuomo C."/>
            <person name="Jaffe D."/>
            <person name="Butler J."/>
            <person name="Alvarez P."/>
            <person name="Gnerre S."/>
            <person name="Grabherr M."/>
            <person name="Mauceli E."/>
            <person name="Brockman W."/>
            <person name="Young S."/>
            <person name="LaButti K."/>
            <person name="Sykes S."/>
            <person name="DeCaprio D."/>
            <person name="Crawford M."/>
            <person name="Koehrsen M."/>
            <person name="Engels R."/>
            <person name="Montgomery P."/>
            <person name="Pearson M."/>
            <person name="Howarth C."/>
            <person name="Larson L."/>
            <person name="White J."/>
            <person name="Zeng Q."/>
            <person name="Kodira C."/>
            <person name="Yandava C."/>
            <person name="Alvarado L."/>
            <person name="O'Leary S."/>
            <person name="Szabo L."/>
            <person name="Dean R."/>
            <person name="Schein J."/>
        </authorList>
    </citation>
    <scope>NUCLEOTIDE SEQUENCE</scope>
    <source>
        <strain>CRL 75-36-700-3</strain>
    </source>
</reference>
<dbReference type="HOGENOM" id="CLU_1448378_0_0_1"/>
<dbReference type="VEuPathDB" id="FungiDB:PGTG_05424"/>
<keyword evidence="3" id="KW-1185">Reference proteome</keyword>
<reference evidence="3" key="2">
    <citation type="journal article" date="2011" name="Proc. Natl. Acad. Sci. U.S.A.">
        <title>Obligate biotrophy features unraveled by the genomic analysis of rust fungi.</title>
        <authorList>
            <person name="Duplessis S."/>
            <person name="Cuomo C.A."/>
            <person name="Lin Y.-C."/>
            <person name="Aerts A."/>
            <person name="Tisserant E."/>
            <person name="Veneault-Fourrey C."/>
            <person name="Joly D.L."/>
            <person name="Hacquard S."/>
            <person name="Amselem J."/>
            <person name="Cantarel B.L."/>
            <person name="Chiu R."/>
            <person name="Coutinho P.M."/>
            <person name="Feau N."/>
            <person name="Field M."/>
            <person name="Frey P."/>
            <person name="Gelhaye E."/>
            <person name="Goldberg J."/>
            <person name="Grabherr M.G."/>
            <person name="Kodira C.D."/>
            <person name="Kohler A."/>
            <person name="Kuees U."/>
            <person name="Lindquist E.A."/>
            <person name="Lucas S.M."/>
            <person name="Mago R."/>
            <person name="Mauceli E."/>
            <person name="Morin E."/>
            <person name="Murat C."/>
            <person name="Pangilinan J.L."/>
            <person name="Park R."/>
            <person name="Pearson M."/>
            <person name="Quesneville H."/>
            <person name="Rouhier N."/>
            <person name="Sakthikumar S."/>
            <person name="Salamov A.A."/>
            <person name="Schmutz J."/>
            <person name="Selles B."/>
            <person name="Shapiro H."/>
            <person name="Tanguay P."/>
            <person name="Tuskan G.A."/>
            <person name="Henrissat B."/>
            <person name="Van de Peer Y."/>
            <person name="Rouze P."/>
            <person name="Ellis J.G."/>
            <person name="Dodds P.N."/>
            <person name="Schein J.E."/>
            <person name="Zhong S."/>
            <person name="Hamelin R.C."/>
            <person name="Grigoriev I.V."/>
            <person name="Szabo L.J."/>
            <person name="Martin F."/>
        </authorList>
    </citation>
    <scope>NUCLEOTIDE SEQUENCE [LARGE SCALE GENOMIC DNA]</scope>
    <source>
        <strain evidence="3">CRL 75-36-700-3 / race SCCL</strain>
    </source>
</reference>
<evidence type="ECO:0000313" key="3">
    <source>
        <dbReference type="Proteomes" id="UP000008783"/>
    </source>
</evidence>